<organism evidence="1 2">
    <name type="scientific">Hyalomma asiaticum</name>
    <name type="common">Tick</name>
    <dbReference type="NCBI Taxonomy" id="266040"/>
    <lineage>
        <taxon>Eukaryota</taxon>
        <taxon>Metazoa</taxon>
        <taxon>Ecdysozoa</taxon>
        <taxon>Arthropoda</taxon>
        <taxon>Chelicerata</taxon>
        <taxon>Arachnida</taxon>
        <taxon>Acari</taxon>
        <taxon>Parasitiformes</taxon>
        <taxon>Ixodida</taxon>
        <taxon>Ixodoidea</taxon>
        <taxon>Ixodidae</taxon>
        <taxon>Hyalomminae</taxon>
        <taxon>Hyalomma</taxon>
    </lineage>
</organism>
<comment type="caution">
    <text evidence="1">The sequence shown here is derived from an EMBL/GenBank/DDBJ whole genome shotgun (WGS) entry which is preliminary data.</text>
</comment>
<evidence type="ECO:0000313" key="1">
    <source>
        <dbReference type="EMBL" id="KAH6943962.1"/>
    </source>
</evidence>
<dbReference type="Proteomes" id="UP000821845">
    <property type="component" value="Chromosome 1"/>
</dbReference>
<dbReference type="EMBL" id="CM023481">
    <property type="protein sequence ID" value="KAH6943962.1"/>
    <property type="molecule type" value="Genomic_DNA"/>
</dbReference>
<keyword evidence="2" id="KW-1185">Reference proteome</keyword>
<reference evidence="1" key="1">
    <citation type="submission" date="2020-05" db="EMBL/GenBank/DDBJ databases">
        <title>Large-scale comparative analyses of tick genomes elucidate their genetic diversity and vector capacities.</title>
        <authorList>
            <person name="Jia N."/>
            <person name="Wang J."/>
            <person name="Shi W."/>
            <person name="Du L."/>
            <person name="Sun Y."/>
            <person name="Zhan W."/>
            <person name="Jiang J."/>
            <person name="Wang Q."/>
            <person name="Zhang B."/>
            <person name="Ji P."/>
            <person name="Sakyi L.B."/>
            <person name="Cui X."/>
            <person name="Yuan T."/>
            <person name="Jiang B."/>
            <person name="Yang W."/>
            <person name="Lam T.T.-Y."/>
            <person name="Chang Q."/>
            <person name="Ding S."/>
            <person name="Wang X."/>
            <person name="Zhu J."/>
            <person name="Ruan X."/>
            <person name="Zhao L."/>
            <person name="Wei J."/>
            <person name="Que T."/>
            <person name="Du C."/>
            <person name="Cheng J."/>
            <person name="Dai P."/>
            <person name="Han X."/>
            <person name="Huang E."/>
            <person name="Gao Y."/>
            <person name="Liu J."/>
            <person name="Shao H."/>
            <person name="Ye R."/>
            <person name="Li L."/>
            <person name="Wei W."/>
            <person name="Wang X."/>
            <person name="Wang C."/>
            <person name="Yang T."/>
            <person name="Huo Q."/>
            <person name="Li W."/>
            <person name="Guo W."/>
            <person name="Chen H."/>
            <person name="Zhou L."/>
            <person name="Ni X."/>
            <person name="Tian J."/>
            <person name="Zhou Y."/>
            <person name="Sheng Y."/>
            <person name="Liu T."/>
            <person name="Pan Y."/>
            <person name="Xia L."/>
            <person name="Li J."/>
            <person name="Zhao F."/>
            <person name="Cao W."/>
        </authorList>
    </citation>
    <scope>NUCLEOTIDE SEQUENCE</scope>
    <source>
        <strain evidence="1">Hyas-2018</strain>
    </source>
</reference>
<gene>
    <name evidence="1" type="ORF">HPB50_000923</name>
</gene>
<proteinExistence type="predicted"/>
<accession>A0ACB7TCC8</accession>
<protein>
    <submittedName>
        <fullName evidence="1">Uncharacterized protein</fullName>
    </submittedName>
</protein>
<sequence length="182" mass="21075">MALRGLRLPARGYRKFGRSNQTKKYGDAEEEAQRQVTRFINDTDRLLSSTSADDLEEGSVLSKRLRLVEQQLKHVDTTLELYLREEGAEAEFESVLEYSDRTATCIVRLELRRNSASQQETTNHEIPVVRTQRTKLLKLHLLKFDGRRSNWQPFRELESMGVSDIAKTVTDERITKDFSAIK</sequence>
<name>A0ACB7TCC8_HYAAI</name>
<evidence type="ECO:0000313" key="2">
    <source>
        <dbReference type="Proteomes" id="UP000821845"/>
    </source>
</evidence>